<reference evidence="6 7" key="1">
    <citation type="submission" date="2022-12" db="EMBL/GenBank/DDBJ databases">
        <title>Chromosome-level genome of Tegillarca granosa.</title>
        <authorList>
            <person name="Kim J."/>
        </authorList>
    </citation>
    <scope>NUCLEOTIDE SEQUENCE [LARGE SCALE GENOMIC DNA]</scope>
    <source>
        <strain evidence="6">Teg-2019</strain>
        <tissue evidence="6">Adductor muscle</tissue>
    </source>
</reference>
<evidence type="ECO:0000313" key="7">
    <source>
        <dbReference type="Proteomes" id="UP001217089"/>
    </source>
</evidence>
<dbReference type="SUPFAM" id="SSF52540">
    <property type="entry name" value="P-loop containing nucleoside triphosphate hydrolases"/>
    <property type="match status" value="1"/>
</dbReference>
<evidence type="ECO:0000256" key="2">
    <source>
        <dbReference type="ARBA" id="ARBA00022741"/>
    </source>
</evidence>
<accession>A0ABQ9F7R4</accession>
<dbReference type="EMBL" id="JARBDR010000440">
    <property type="protein sequence ID" value="KAJ8312317.1"/>
    <property type="molecule type" value="Genomic_DNA"/>
</dbReference>
<proteinExistence type="inferred from homology"/>
<sequence length="362" mass="42057">MVVAIIRNNNTGMNQRAYFVIKFSHTETNFLLIYIVLILLEYVSLFLYFHIAFLLAEVANSVHILIKTTMIRLIQLICILTNKGARKKHQNTGNEQVEELRIVIIGKTGTGKSATGNTILGKNKFDSKASGASVTNRCKLGINRRFDRKIVLVDTPGMFDTEMTNEQVTKEIVKCIGMTAPGPHAFLLTVNIGRFTKEEQDTVKHFVDHFGSSMYSYLFVVFTRADDLENENTAIESYVEEGPPELKAIVKLCNNRYIAFNNRLTGIDQEHQVKRLIDMINDVVYKNEDRFFTNEMYEKAEKTLLRQEQEMRKKLQKEESREIKVIRRQLTSKFNKKFDETQYENNQLKEIYYKKTINPHRK</sequence>
<dbReference type="Gene3D" id="3.40.50.300">
    <property type="entry name" value="P-loop containing nucleotide triphosphate hydrolases"/>
    <property type="match status" value="1"/>
</dbReference>
<dbReference type="InterPro" id="IPR027417">
    <property type="entry name" value="P-loop_NTPase"/>
</dbReference>
<keyword evidence="4" id="KW-0472">Membrane</keyword>
<feature type="transmembrane region" description="Helical" evidence="4">
    <location>
        <begin position="31"/>
        <end position="56"/>
    </location>
</feature>
<dbReference type="CDD" id="cd01852">
    <property type="entry name" value="AIG1"/>
    <property type="match status" value="1"/>
</dbReference>
<dbReference type="Proteomes" id="UP001217089">
    <property type="component" value="Unassembled WGS sequence"/>
</dbReference>
<dbReference type="Pfam" id="PF04548">
    <property type="entry name" value="AIG1"/>
    <property type="match status" value="1"/>
</dbReference>
<comment type="caution">
    <text evidence="6">The sequence shown here is derived from an EMBL/GenBank/DDBJ whole genome shotgun (WGS) entry which is preliminary data.</text>
</comment>
<dbReference type="PANTHER" id="PTHR10903">
    <property type="entry name" value="GTPASE, IMAP FAMILY MEMBER-RELATED"/>
    <property type="match status" value="1"/>
</dbReference>
<evidence type="ECO:0000256" key="3">
    <source>
        <dbReference type="ARBA" id="ARBA00023134"/>
    </source>
</evidence>
<evidence type="ECO:0000256" key="4">
    <source>
        <dbReference type="SAM" id="Phobius"/>
    </source>
</evidence>
<feature type="domain" description="AIG1-type G" evidence="5">
    <location>
        <begin position="97"/>
        <end position="301"/>
    </location>
</feature>
<gene>
    <name evidence="6" type="ORF">KUTeg_009690</name>
</gene>
<protein>
    <recommendedName>
        <fullName evidence="5">AIG1-type G domain-containing protein</fullName>
    </recommendedName>
</protein>
<keyword evidence="7" id="KW-1185">Reference proteome</keyword>
<name>A0ABQ9F7R4_TEGGR</name>
<keyword evidence="4" id="KW-1133">Transmembrane helix</keyword>
<dbReference type="InterPro" id="IPR045058">
    <property type="entry name" value="GIMA/IAN/Toc"/>
</dbReference>
<keyword evidence="4" id="KW-0812">Transmembrane</keyword>
<evidence type="ECO:0000313" key="6">
    <source>
        <dbReference type="EMBL" id="KAJ8312317.1"/>
    </source>
</evidence>
<keyword evidence="3" id="KW-0342">GTP-binding</keyword>
<organism evidence="6 7">
    <name type="scientific">Tegillarca granosa</name>
    <name type="common">Malaysian cockle</name>
    <name type="synonym">Anadara granosa</name>
    <dbReference type="NCBI Taxonomy" id="220873"/>
    <lineage>
        <taxon>Eukaryota</taxon>
        <taxon>Metazoa</taxon>
        <taxon>Spiralia</taxon>
        <taxon>Lophotrochozoa</taxon>
        <taxon>Mollusca</taxon>
        <taxon>Bivalvia</taxon>
        <taxon>Autobranchia</taxon>
        <taxon>Pteriomorphia</taxon>
        <taxon>Arcoida</taxon>
        <taxon>Arcoidea</taxon>
        <taxon>Arcidae</taxon>
        <taxon>Tegillarca</taxon>
    </lineage>
</organism>
<dbReference type="PROSITE" id="PS51720">
    <property type="entry name" value="G_AIG1"/>
    <property type="match status" value="1"/>
</dbReference>
<keyword evidence="2" id="KW-0547">Nucleotide-binding</keyword>
<evidence type="ECO:0000256" key="1">
    <source>
        <dbReference type="ARBA" id="ARBA00008535"/>
    </source>
</evidence>
<evidence type="ECO:0000259" key="5">
    <source>
        <dbReference type="PROSITE" id="PS51720"/>
    </source>
</evidence>
<comment type="similarity">
    <text evidence="1">Belongs to the TRAFAC class TrmE-Era-EngA-EngB-Septin-like GTPase superfamily. AIG1/Toc34/Toc159-like paraseptin GTPase family. IAN subfamily.</text>
</comment>
<dbReference type="PANTHER" id="PTHR10903:SF184">
    <property type="entry name" value="GTP-BINDING PROTEIN A"/>
    <property type="match status" value="1"/>
</dbReference>
<dbReference type="InterPro" id="IPR006703">
    <property type="entry name" value="G_AIG1"/>
</dbReference>